<evidence type="ECO:0000256" key="1">
    <source>
        <dbReference type="ARBA" id="ARBA00004236"/>
    </source>
</evidence>
<evidence type="ECO:0000256" key="7">
    <source>
        <dbReference type="ARBA" id="ARBA00023136"/>
    </source>
</evidence>
<keyword evidence="2" id="KW-1003">Cell membrane</keyword>
<accession>A0ABW2L2D8</accession>
<dbReference type="CDD" id="cd09155">
    <property type="entry name" value="PLDc_PaCLS_like_1"/>
    <property type="match status" value="1"/>
</dbReference>
<keyword evidence="4 9" id="KW-0812">Transmembrane</keyword>
<evidence type="ECO:0000256" key="4">
    <source>
        <dbReference type="ARBA" id="ARBA00022692"/>
    </source>
</evidence>
<evidence type="ECO:0000256" key="2">
    <source>
        <dbReference type="ARBA" id="ARBA00022475"/>
    </source>
</evidence>
<dbReference type="EMBL" id="JBHTBS010000002">
    <property type="protein sequence ID" value="MFC7336483.1"/>
    <property type="molecule type" value="Genomic_DNA"/>
</dbReference>
<protein>
    <recommendedName>
        <fullName evidence="8">Cardiolipin synthase</fullName>
        <ecNumber evidence="8">2.7.8.-</ecNumber>
    </recommendedName>
</protein>
<proteinExistence type="predicted"/>
<reference evidence="12" key="1">
    <citation type="journal article" date="2019" name="Int. J. Syst. Evol. Microbiol.">
        <title>The Global Catalogue of Microorganisms (GCM) 10K type strain sequencing project: providing services to taxonomists for standard genome sequencing and annotation.</title>
        <authorList>
            <consortium name="The Broad Institute Genomics Platform"/>
            <consortium name="The Broad Institute Genome Sequencing Center for Infectious Disease"/>
            <person name="Wu L."/>
            <person name="Ma J."/>
        </authorList>
    </citation>
    <scope>NUCLEOTIDE SEQUENCE [LARGE SCALE GENOMIC DNA]</scope>
    <source>
        <strain evidence="12">CGMCC 4.1467</strain>
    </source>
</reference>
<keyword evidence="12" id="KW-1185">Reference proteome</keyword>
<dbReference type="EC" id="2.7.8.-" evidence="8"/>
<dbReference type="InterPro" id="IPR001736">
    <property type="entry name" value="PLipase_D/transphosphatidylase"/>
</dbReference>
<comment type="caution">
    <text evidence="11">The sequence shown here is derived from an EMBL/GenBank/DDBJ whole genome shotgun (WGS) entry which is preliminary data.</text>
</comment>
<feature type="domain" description="PLD phosphodiesterase" evidence="10">
    <location>
        <begin position="237"/>
        <end position="264"/>
    </location>
</feature>
<dbReference type="InterPro" id="IPR022924">
    <property type="entry name" value="Cardiolipin_synthase"/>
</dbReference>
<keyword evidence="3" id="KW-0808">Transferase</keyword>
<organism evidence="11 12">
    <name type="scientific">Haloferula chungangensis</name>
    <dbReference type="NCBI Taxonomy" id="1048331"/>
    <lineage>
        <taxon>Bacteria</taxon>
        <taxon>Pseudomonadati</taxon>
        <taxon>Verrucomicrobiota</taxon>
        <taxon>Verrucomicrobiia</taxon>
        <taxon>Verrucomicrobiales</taxon>
        <taxon>Verrucomicrobiaceae</taxon>
        <taxon>Haloferula</taxon>
    </lineage>
</organism>
<evidence type="ECO:0000256" key="3">
    <source>
        <dbReference type="ARBA" id="ARBA00022679"/>
    </source>
</evidence>
<dbReference type="Gene3D" id="3.30.870.10">
    <property type="entry name" value="Endonuclease Chain A"/>
    <property type="match status" value="2"/>
</dbReference>
<keyword evidence="5" id="KW-0677">Repeat</keyword>
<dbReference type="PANTHER" id="PTHR21248:SF22">
    <property type="entry name" value="PHOSPHOLIPASE D"/>
    <property type="match status" value="1"/>
</dbReference>
<dbReference type="RefSeq" id="WP_379709736.1">
    <property type="nucleotide sequence ID" value="NZ_JBHTBS010000002.1"/>
</dbReference>
<evidence type="ECO:0000256" key="9">
    <source>
        <dbReference type="SAM" id="Phobius"/>
    </source>
</evidence>
<keyword evidence="7 9" id="KW-0472">Membrane</keyword>
<dbReference type="NCBIfam" id="TIGR04265">
    <property type="entry name" value="bac_cardiolipin"/>
    <property type="match status" value="1"/>
</dbReference>
<dbReference type="InterPro" id="IPR025202">
    <property type="entry name" value="PLD-like_dom"/>
</dbReference>
<evidence type="ECO:0000256" key="5">
    <source>
        <dbReference type="ARBA" id="ARBA00022737"/>
    </source>
</evidence>
<comment type="subcellular location">
    <subcellularLocation>
        <location evidence="1">Cell membrane</location>
    </subcellularLocation>
</comment>
<dbReference type="Pfam" id="PF13091">
    <property type="entry name" value="PLDc_2"/>
    <property type="match status" value="2"/>
</dbReference>
<name>A0ABW2L2D8_9BACT</name>
<evidence type="ECO:0000256" key="8">
    <source>
        <dbReference type="NCBIfam" id="TIGR04265"/>
    </source>
</evidence>
<sequence>MTLRASCRNWLARHPRLQRSARFLKRHRRRITGTVVFVAHLLGALTSVRAIMETRTSQGAIAWAISLNTMPYVAVPAYWVFGRSDFNGYITARRTERESLKPFWRNFDSTLRERSLVPEPGNSGTTVVERLAKLPATSGNHAELLIDGEQTFPSILEGIARAEHYILFQFYIIRDDPTGREIRDALIQRAQAGVRCLVLYDEFGSKPPDDYLAPLRDAGVRIFPFNTTQGDANRFQINFRNHRKIVVVDGLEAWVGGLNLGDEYKGLDPEVGYWRDTHIRVEGPVVQTVQVSFAEDWYWAAREVLEGLNWDPQPAKNGADMRMLCLPSGPVDPLETCTLFFLHAINTAEHRLWIASPYFVPDAQFISALQLAALRGVDVRILIPDESDNGLVDLSCWSYLPELHAAGIEVYRYEKGFMHHKVTVIDDRYCTIGTANFDNRSFRLNFEVTMGVEDESFTGEVIRMLETDFSHSRKVVPGEFGEKSAWFRFWSRVARLTAPVQ</sequence>
<dbReference type="PROSITE" id="PS50035">
    <property type="entry name" value="PLD"/>
    <property type="match status" value="2"/>
</dbReference>
<evidence type="ECO:0000259" key="10">
    <source>
        <dbReference type="PROSITE" id="PS50035"/>
    </source>
</evidence>
<gene>
    <name evidence="11" type="primary">cls</name>
    <name evidence="11" type="ORF">ACFQY0_04775</name>
</gene>
<evidence type="ECO:0000256" key="6">
    <source>
        <dbReference type="ARBA" id="ARBA00022989"/>
    </source>
</evidence>
<dbReference type="SUPFAM" id="SSF56024">
    <property type="entry name" value="Phospholipase D/nuclease"/>
    <property type="match status" value="2"/>
</dbReference>
<keyword evidence="6 9" id="KW-1133">Transmembrane helix</keyword>
<dbReference type="Proteomes" id="UP001596472">
    <property type="component" value="Unassembled WGS sequence"/>
</dbReference>
<evidence type="ECO:0000313" key="11">
    <source>
        <dbReference type="EMBL" id="MFC7336483.1"/>
    </source>
</evidence>
<feature type="domain" description="PLD phosphodiesterase" evidence="10">
    <location>
        <begin position="414"/>
        <end position="441"/>
    </location>
</feature>
<feature type="transmembrane region" description="Helical" evidence="9">
    <location>
        <begin position="60"/>
        <end position="81"/>
    </location>
</feature>
<dbReference type="SMART" id="SM00155">
    <property type="entry name" value="PLDc"/>
    <property type="match status" value="2"/>
</dbReference>
<dbReference type="PANTHER" id="PTHR21248">
    <property type="entry name" value="CARDIOLIPIN SYNTHASE"/>
    <property type="match status" value="1"/>
</dbReference>
<evidence type="ECO:0000313" key="12">
    <source>
        <dbReference type="Proteomes" id="UP001596472"/>
    </source>
</evidence>